<dbReference type="HAMAP" id="MF_00161">
    <property type="entry name" value="LspA"/>
    <property type="match status" value="1"/>
</dbReference>
<dbReference type="PANTHER" id="PTHR33695">
    <property type="entry name" value="LIPOPROTEIN SIGNAL PEPTIDASE"/>
    <property type="match status" value="1"/>
</dbReference>
<evidence type="ECO:0000256" key="1">
    <source>
        <dbReference type="ARBA" id="ARBA00006139"/>
    </source>
</evidence>
<keyword evidence="8 9" id="KW-0472">Membrane</keyword>
<dbReference type="Proteomes" id="UP000244069">
    <property type="component" value="Unassembled WGS sequence"/>
</dbReference>
<dbReference type="GO" id="GO:0005886">
    <property type="term" value="C:plasma membrane"/>
    <property type="evidence" value="ECO:0007669"/>
    <property type="project" value="UniProtKB-SubCell"/>
</dbReference>
<dbReference type="GO" id="GO:0004190">
    <property type="term" value="F:aspartic-type endopeptidase activity"/>
    <property type="evidence" value="ECO:0007669"/>
    <property type="project" value="UniProtKB-UniRule"/>
</dbReference>
<evidence type="ECO:0000313" key="13">
    <source>
        <dbReference type="Proteomes" id="UP000244069"/>
    </source>
</evidence>
<proteinExistence type="inferred from homology"/>
<keyword evidence="13" id="KW-1185">Reference proteome</keyword>
<dbReference type="InterPro" id="IPR001872">
    <property type="entry name" value="Peptidase_A8"/>
</dbReference>
<dbReference type="GO" id="GO:0006508">
    <property type="term" value="P:proteolysis"/>
    <property type="evidence" value="ECO:0007669"/>
    <property type="project" value="UniProtKB-KW"/>
</dbReference>
<accession>A0A2T6B9Y3</accession>
<evidence type="ECO:0000256" key="3">
    <source>
        <dbReference type="ARBA" id="ARBA00022670"/>
    </source>
</evidence>
<feature type="transmembrane region" description="Helical" evidence="9">
    <location>
        <begin position="71"/>
        <end position="92"/>
    </location>
</feature>
<keyword evidence="5 9" id="KW-0064">Aspartyl protease</keyword>
<evidence type="ECO:0000256" key="5">
    <source>
        <dbReference type="ARBA" id="ARBA00022750"/>
    </source>
</evidence>
<comment type="catalytic activity">
    <reaction evidence="9 10">
        <text>Release of signal peptides from bacterial membrane prolipoproteins. Hydrolyzes -Xaa-Yaa-Zaa-|-(S,diacylglyceryl)Cys-, in which Xaa is hydrophobic (preferably Leu), and Yaa (Ala or Ser) and Zaa (Gly or Ala) have small, neutral side chains.</text>
        <dbReference type="EC" id="3.4.23.36"/>
    </reaction>
</comment>
<evidence type="ECO:0000256" key="7">
    <source>
        <dbReference type="ARBA" id="ARBA00022989"/>
    </source>
</evidence>
<comment type="caution">
    <text evidence="12">The sequence shown here is derived from an EMBL/GenBank/DDBJ whole genome shotgun (WGS) entry which is preliminary data.</text>
</comment>
<reference evidence="12 13" key="1">
    <citation type="submission" date="2018-04" db="EMBL/GenBank/DDBJ databases">
        <title>Genomic Encyclopedia of Archaeal and Bacterial Type Strains, Phase II (KMG-II): from individual species to whole genera.</title>
        <authorList>
            <person name="Goeker M."/>
        </authorList>
    </citation>
    <scope>NUCLEOTIDE SEQUENCE [LARGE SCALE GENOMIC DNA]</scope>
    <source>
        <strain evidence="12 13">DSM 29329</strain>
    </source>
</reference>
<dbReference type="PROSITE" id="PS00855">
    <property type="entry name" value="SPASE_II"/>
    <property type="match status" value="1"/>
</dbReference>
<evidence type="ECO:0000256" key="9">
    <source>
        <dbReference type="HAMAP-Rule" id="MF_00161"/>
    </source>
</evidence>
<protein>
    <recommendedName>
        <fullName evidence="9">Lipoprotein signal peptidase</fullName>
        <ecNumber evidence="9">3.4.23.36</ecNumber>
    </recommendedName>
    <alternativeName>
        <fullName evidence="9">Prolipoprotein signal peptidase</fullName>
    </alternativeName>
    <alternativeName>
        <fullName evidence="9">Signal peptidase II</fullName>
        <shortName evidence="9">SPase II</shortName>
    </alternativeName>
</protein>
<feature type="active site" evidence="9">
    <location>
        <position position="126"/>
    </location>
</feature>
<evidence type="ECO:0000256" key="4">
    <source>
        <dbReference type="ARBA" id="ARBA00022692"/>
    </source>
</evidence>
<evidence type="ECO:0000256" key="10">
    <source>
        <dbReference type="RuleBase" id="RU000594"/>
    </source>
</evidence>
<feature type="transmembrane region" description="Helical" evidence="9">
    <location>
        <begin position="139"/>
        <end position="158"/>
    </location>
</feature>
<feature type="active site" evidence="9">
    <location>
        <position position="145"/>
    </location>
</feature>
<gene>
    <name evidence="9" type="primary">lspA</name>
    <name evidence="12" type="ORF">C8N44_101181</name>
</gene>
<feature type="transmembrane region" description="Helical" evidence="9">
    <location>
        <begin position="12"/>
        <end position="31"/>
    </location>
</feature>
<dbReference type="PRINTS" id="PR00781">
    <property type="entry name" value="LIPOSIGPTASE"/>
</dbReference>
<comment type="similarity">
    <text evidence="1 9 11">Belongs to the peptidase A8 family.</text>
</comment>
<keyword evidence="3 9" id="KW-0645">Protease</keyword>
<name>A0A2T6B9Y3_9RHOB</name>
<organism evidence="12 13">
    <name type="scientific">Allosediminivita pacifica</name>
    <dbReference type="NCBI Taxonomy" id="1267769"/>
    <lineage>
        <taxon>Bacteria</taxon>
        <taxon>Pseudomonadati</taxon>
        <taxon>Pseudomonadota</taxon>
        <taxon>Alphaproteobacteria</taxon>
        <taxon>Rhodobacterales</taxon>
        <taxon>Paracoccaceae</taxon>
        <taxon>Allosediminivita</taxon>
    </lineage>
</organism>
<dbReference type="EC" id="3.4.23.36" evidence="9"/>
<comment type="function">
    <text evidence="9 10">This protein specifically catalyzes the removal of signal peptides from prolipoproteins.</text>
</comment>
<dbReference type="UniPathway" id="UPA00665"/>
<evidence type="ECO:0000313" key="12">
    <source>
        <dbReference type="EMBL" id="PTX52890.1"/>
    </source>
</evidence>
<comment type="pathway">
    <text evidence="9">Protein modification; lipoprotein biosynthesis (signal peptide cleavage).</text>
</comment>
<keyword evidence="7 9" id="KW-1133">Transmembrane helix</keyword>
<dbReference type="NCBIfam" id="TIGR00077">
    <property type="entry name" value="lspA"/>
    <property type="match status" value="1"/>
</dbReference>
<evidence type="ECO:0000256" key="6">
    <source>
        <dbReference type="ARBA" id="ARBA00022801"/>
    </source>
</evidence>
<evidence type="ECO:0000256" key="8">
    <source>
        <dbReference type="ARBA" id="ARBA00023136"/>
    </source>
</evidence>
<dbReference type="Pfam" id="PF01252">
    <property type="entry name" value="Peptidase_A8"/>
    <property type="match status" value="1"/>
</dbReference>
<keyword evidence="4 9" id="KW-0812">Transmembrane</keyword>
<sequence>MAKGAPRRAMIRVFWVALAIFVVDQLSKFWILRGLDLDTRGAIDVWPPLLNLRMAWNYGINFGLLAGEQGAVRWILISVALGIVLFVLVWLWRDPPGLRGQIAGGLLVGGALGNVVDRLLYGAVADFINMSCCGIDNPFAFNVADVAIFLGAVGLILFPGPNGNGKRR</sequence>
<keyword evidence="6 9" id="KW-0378">Hydrolase</keyword>
<dbReference type="PANTHER" id="PTHR33695:SF1">
    <property type="entry name" value="LIPOPROTEIN SIGNAL PEPTIDASE"/>
    <property type="match status" value="1"/>
</dbReference>
<evidence type="ECO:0000256" key="11">
    <source>
        <dbReference type="RuleBase" id="RU004181"/>
    </source>
</evidence>
<comment type="subcellular location">
    <subcellularLocation>
        <location evidence="9">Cell membrane</location>
        <topology evidence="9">Multi-pass membrane protein</topology>
    </subcellularLocation>
</comment>
<feature type="transmembrane region" description="Helical" evidence="9">
    <location>
        <begin position="104"/>
        <end position="124"/>
    </location>
</feature>
<dbReference type="AlphaFoldDB" id="A0A2T6B9Y3"/>
<evidence type="ECO:0000256" key="2">
    <source>
        <dbReference type="ARBA" id="ARBA00022475"/>
    </source>
</evidence>
<dbReference type="EMBL" id="QBKN01000001">
    <property type="protein sequence ID" value="PTX52890.1"/>
    <property type="molecule type" value="Genomic_DNA"/>
</dbReference>
<keyword evidence="2 9" id="KW-1003">Cell membrane</keyword>